<dbReference type="EC" id="6.3.2.17" evidence="3"/>
<keyword evidence="4" id="KW-0554">One-carbon metabolism</keyword>
<dbReference type="Proteomes" id="UP000332933">
    <property type="component" value="Unassembled WGS sequence"/>
</dbReference>
<evidence type="ECO:0000313" key="14">
    <source>
        <dbReference type="EMBL" id="VFT95616.1"/>
    </source>
</evidence>
<dbReference type="Gene3D" id="3.40.1190.10">
    <property type="entry name" value="Mur-like, catalytic domain"/>
    <property type="match status" value="1"/>
</dbReference>
<dbReference type="GO" id="GO:0005524">
    <property type="term" value="F:ATP binding"/>
    <property type="evidence" value="ECO:0007669"/>
    <property type="project" value="UniProtKB-KW"/>
</dbReference>
<evidence type="ECO:0000256" key="6">
    <source>
        <dbReference type="ARBA" id="ARBA00022723"/>
    </source>
</evidence>
<keyword evidence="8" id="KW-0067">ATP-binding</keyword>
<evidence type="ECO:0000313" key="15">
    <source>
        <dbReference type="Proteomes" id="UP000332933"/>
    </source>
</evidence>
<dbReference type="InterPro" id="IPR001645">
    <property type="entry name" value="Folylpolyglutamate_synth"/>
</dbReference>
<evidence type="ECO:0000256" key="10">
    <source>
        <dbReference type="ARBA" id="ARBA00030592"/>
    </source>
</evidence>
<evidence type="ECO:0000256" key="11">
    <source>
        <dbReference type="ARBA" id="ARBA00030876"/>
    </source>
</evidence>
<keyword evidence="5" id="KW-0436">Ligase</keyword>
<dbReference type="InterPro" id="IPR018109">
    <property type="entry name" value="Folylpolyglutamate_synth_CS"/>
</dbReference>
<evidence type="ECO:0000256" key="8">
    <source>
        <dbReference type="ARBA" id="ARBA00022840"/>
    </source>
</evidence>
<dbReference type="PROSITE" id="PS01012">
    <property type="entry name" value="FOLYLPOLYGLU_SYNT_2"/>
    <property type="match status" value="1"/>
</dbReference>
<evidence type="ECO:0000256" key="3">
    <source>
        <dbReference type="ARBA" id="ARBA00013025"/>
    </source>
</evidence>
<evidence type="ECO:0000256" key="7">
    <source>
        <dbReference type="ARBA" id="ARBA00022741"/>
    </source>
</evidence>
<dbReference type="InterPro" id="IPR036565">
    <property type="entry name" value="Mur-like_cat_sf"/>
</dbReference>
<keyword evidence="7" id="KW-0547">Nucleotide-binding</keyword>
<evidence type="ECO:0000256" key="12">
    <source>
        <dbReference type="ARBA" id="ARBA00047493"/>
    </source>
</evidence>
<protein>
    <recommendedName>
        <fullName evidence="3">tetrahydrofolate synthase</fullName>
        <ecNumber evidence="3">6.3.2.17</ecNumber>
    </recommendedName>
    <alternativeName>
        <fullName evidence="11">Folylpoly-gamma-glutamate synthetase</fullName>
    </alternativeName>
    <alternativeName>
        <fullName evidence="10">Tetrahydrofolylpolyglutamate synthase</fullName>
    </alternativeName>
</protein>
<dbReference type="AlphaFoldDB" id="A0A485LFH6"/>
<reference evidence="14 15" key="1">
    <citation type="submission" date="2019-03" db="EMBL/GenBank/DDBJ databases">
        <authorList>
            <person name="Gaulin E."/>
            <person name="Dumas B."/>
        </authorList>
    </citation>
    <scope>NUCLEOTIDE SEQUENCE [LARGE SCALE GENOMIC DNA]</scope>
    <source>
        <strain evidence="14">CBS 568.67</strain>
    </source>
</reference>
<dbReference type="GO" id="GO:0006730">
    <property type="term" value="P:one-carbon metabolic process"/>
    <property type="evidence" value="ECO:0007669"/>
    <property type="project" value="UniProtKB-KW"/>
</dbReference>
<proteinExistence type="inferred from homology"/>
<dbReference type="GO" id="GO:0004326">
    <property type="term" value="F:tetrahydrofolylpolyglutamate synthase activity"/>
    <property type="evidence" value="ECO:0007669"/>
    <property type="project" value="UniProtKB-EC"/>
</dbReference>
<keyword evidence="9" id="KW-0460">Magnesium</keyword>
<evidence type="ECO:0000256" key="5">
    <source>
        <dbReference type="ARBA" id="ARBA00022598"/>
    </source>
</evidence>
<keyword evidence="15" id="KW-1185">Reference proteome</keyword>
<comment type="catalytic activity">
    <reaction evidence="12">
        <text>(6S)-5,6,7,8-tetrahydrofolyl-(gamma-L-Glu)(n) + L-glutamate + ATP = (6S)-5,6,7,8-tetrahydrofolyl-(gamma-L-Glu)(n+1) + ADP + phosphate + H(+)</text>
        <dbReference type="Rhea" id="RHEA:10580"/>
        <dbReference type="Rhea" id="RHEA-COMP:14738"/>
        <dbReference type="Rhea" id="RHEA-COMP:14740"/>
        <dbReference type="ChEBI" id="CHEBI:15378"/>
        <dbReference type="ChEBI" id="CHEBI:29985"/>
        <dbReference type="ChEBI" id="CHEBI:30616"/>
        <dbReference type="ChEBI" id="CHEBI:43474"/>
        <dbReference type="ChEBI" id="CHEBI:141005"/>
        <dbReference type="ChEBI" id="CHEBI:456216"/>
        <dbReference type="EC" id="6.3.2.17"/>
    </reaction>
</comment>
<dbReference type="Gene3D" id="3.90.190.20">
    <property type="entry name" value="Mur ligase, C-terminal domain"/>
    <property type="match status" value="1"/>
</dbReference>
<evidence type="ECO:0000256" key="4">
    <source>
        <dbReference type="ARBA" id="ARBA00022563"/>
    </source>
</evidence>
<dbReference type="GO" id="GO:0005739">
    <property type="term" value="C:mitochondrion"/>
    <property type="evidence" value="ECO:0007669"/>
    <property type="project" value="TreeGrafter"/>
</dbReference>
<dbReference type="SUPFAM" id="SSF53244">
    <property type="entry name" value="MurD-like peptide ligases, peptide-binding domain"/>
    <property type="match status" value="1"/>
</dbReference>
<dbReference type="GO" id="GO:0046872">
    <property type="term" value="F:metal ion binding"/>
    <property type="evidence" value="ECO:0007669"/>
    <property type="project" value="UniProtKB-KW"/>
</dbReference>
<evidence type="ECO:0000256" key="9">
    <source>
        <dbReference type="ARBA" id="ARBA00022842"/>
    </source>
</evidence>
<name>A0A485LFH6_9STRA</name>
<dbReference type="PANTHER" id="PTHR11136:SF5">
    <property type="entry name" value="FOLYLPOLYGLUTAMATE SYNTHASE, MITOCHONDRIAL"/>
    <property type="match status" value="1"/>
</dbReference>
<dbReference type="EMBL" id="CAADRA010006441">
    <property type="protein sequence ID" value="VFT95616.1"/>
    <property type="molecule type" value="Genomic_DNA"/>
</dbReference>
<evidence type="ECO:0000256" key="1">
    <source>
        <dbReference type="ARBA" id="ARBA00005150"/>
    </source>
</evidence>
<comment type="pathway">
    <text evidence="1">Cofactor biosynthesis; tetrahydrofolylpolyglutamate biosynthesis.</text>
</comment>
<reference evidence="13" key="2">
    <citation type="submission" date="2019-06" db="EMBL/GenBank/DDBJ databases">
        <title>Genomics analysis of Aphanomyces spp. identifies a new class of oomycete effector associated with host adaptation.</title>
        <authorList>
            <person name="Gaulin E."/>
        </authorList>
    </citation>
    <scope>NUCLEOTIDE SEQUENCE</scope>
    <source>
        <strain evidence="13">CBS 578.67</strain>
    </source>
</reference>
<dbReference type="OrthoDB" id="5212574at2759"/>
<organism evidence="14 15">
    <name type="scientific">Aphanomyces stellatus</name>
    <dbReference type="NCBI Taxonomy" id="120398"/>
    <lineage>
        <taxon>Eukaryota</taxon>
        <taxon>Sar</taxon>
        <taxon>Stramenopiles</taxon>
        <taxon>Oomycota</taxon>
        <taxon>Saprolegniomycetes</taxon>
        <taxon>Saprolegniales</taxon>
        <taxon>Verrucalvaceae</taxon>
        <taxon>Aphanomyces</taxon>
    </lineage>
</organism>
<sequence length="505" mass="54580">MRRVDEFSIGDIAALRSRGMDGAMELLLSMPNSPGNIVPAAGLFTRESANAMMRHYMKRTNVDASSLSVVHIAGTKGKGSTCAFTESILRAHDVKTGMFTSPHLIHPNERFRINGKPVSDTLFVGTFWSIVDGLLASEDDLGGYPRHPNYFTVLTLMALRLFVAERVDVAILEVGLGGRLDATNVIDTPVVCGITALDYDHTRILGDTLDKIAKEKAGIIKPGVPAFTIVQAEAAAQETLAACASEEPTTLVIAPPLSSYNFTTDQLATCLGMQGQYQLINASLAVALASTWLAATRGLPLVQETMTPTMLEGLRSASWPGRAQSVVDTSSTAVFYLDGAHTPLSMECCVAWFATQNSSNPKFLVFNCHHERDVVALFEPLLAIEFDHVVFCPTGGARPSICRIPSVQDALAKASVDTTNLDPHAMQVPADIDEAVHWQHVCAAIWRILKARRSERTTVSILPSMTATLDWIRESATASPRQTQVLVTGSLYTVGEALLALGWKD</sequence>
<dbReference type="PANTHER" id="PTHR11136">
    <property type="entry name" value="FOLYLPOLYGLUTAMATE SYNTHASE-RELATED"/>
    <property type="match status" value="1"/>
</dbReference>
<evidence type="ECO:0000313" key="13">
    <source>
        <dbReference type="EMBL" id="KAF0689699.1"/>
    </source>
</evidence>
<evidence type="ECO:0000256" key="2">
    <source>
        <dbReference type="ARBA" id="ARBA00008276"/>
    </source>
</evidence>
<dbReference type="NCBIfam" id="TIGR01499">
    <property type="entry name" value="folC"/>
    <property type="match status" value="1"/>
</dbReference>
<accession>A0A485LFH6</accession>
<dbReference type="InterPro" id="IPR036615">
    <property type="entry name" value="Mur_ligase_C_dom_sf"/>
</dbReference>
<dbReference type="SUPFAM" id="SSF53623">
    <property type="entry name" value="MurD-like peptide ligases, catalytic domain"/>
    <property type="match status" value="1"/>
</dbReference>
<gene>
    <name evidence="14" type="primary">Aste57867_18882</name>
    <name evidence="13" type="ORF">As57867_018818</name>
    <name evidence="14" type="ORF">ASTE57867_18882</name>
</gene>
<keyword evidence="6" id="KW-0479">Metal-binding</keyword>
<dbReference type="EMBL" id="VJMH01006420">
    <property type="protein sequence ID" value="KAF0689699.1"/>
    <property type="molecule type" value="Genomic_DNA"/>
</dbReference>
<dbReference type="GO" id="GO:0005829">
    <property type="term" value="C:cytosol"/>
    <property type="evidence" value="ECO:0007669"/>
    <property type="project" value="TreeGrafter"/>
</dbReference>
<comment type="similarity">
    <text evidence="2">Belongs to the folylpolyglutamate synthase family.</text>
</comment>